<evidence type="ECO:0000313" key="3">
    <source>
        <dbReference type="Proteomes" id="UP000199013"/>
    </source>
</evidence>
<dbReference type="InterPro" id="IPR000157">
    <property type="entry name" value="TIR_dom"/>
</dbReference>
<proteinExistence type="predicted"/>
<accession>A0A1C3NYT3</accession>
<dbReference type="Gene3D" id="3.40.50.10140">
    <property type="entry name" value="Toll/interleukin-1 receptor homology (TIR) domain"/>
    <property type="match status" value="1"/>
</dbReference>
<sequence length="67" mass="7475">MFISDGHADRMWVRVLAENLHRAGLCAFHDEWEIGAGDVSFHLLDVEIRGSTAGILLVSRRRRPGCG</sequence>
<dbReference type="InterPro" id="IPR035897">
    <property type="entry name" value="Toll_tir_struct_dom_sf"/>
</dbReference>
<organism evidence="2 3">
    <name type="scientific">Candidatus Protofrankia californiensis</name>
    <dbReference type="NCBI Taxonomy" id="1839754"/>
    <lineage>
        <taxon>Bacteria</taxon>
        <taxon>Bacillati</taxon>
        <taxon>Actinomycetota</taxon>
        <taxon>Actinomycetes</taxon>
        <taxon>Frankiales</taxon>
        <taxon>Frankiaceae</taxon>
        <taxon>Protofrankia</taxon>
    </lineage>
</organism>
<dbReference type="Proteomes" id="UP000199013">
    <property type="component" value="Unassembled WGS sequence"/>
</dbReference>
<keyword evidence="3" id="KW-1185">Reference proteome</keyword>
<feature type="domain" description="TIR" evidence="1">
    <location>
        <begin position="2"/>
        <end position="61"/>
    </location>
</feature>
<evidence type="ECO:0000313" key="2">
    <source>
        <dbReference type="EMBL" id="SBW22704.1"/>
    </source>
</evidence>
<dbReference type="Pfam" id="PF13676">
    <property type="entry name" value="TIR_2"/>
    <property type="match status" value="1"/>
</dbReference>
<dbReference type="AlphaFoldDB" id="A0A1C3NYT3"/>
<dbReference type="EMBL" id="FLUV01001269">
    <property type="protein sequence ID" value="SBW22704.1"/>
    <property type="molecule type" value="Genomic_DNA"/>
</dbReference>
<evidence type="ECO:0000259" key="1">
    <source>
        <dbReference type="Pfam" id="PF13676"/>
    </source>
</evidence>
<reference evidence="3" key="1">
    <citation type="submission" date="2016-02" db="EMBL/GenBank/DDBJ databases">
        <authorList>
            <person name="Wibberg D."/>
        </authorList>
    </citation>
    <scope>NUCLEOTIDE SEQUENCE [LARGE SCALE GENOMIC DNA]</scope>
</reference>
<dbReference type="GO" id="GO:0007165">
    <property type="term" value="P:signal transduction"/>
    <property type="evidence" value="ECO:0007669"/>
    <property type="project" value="InterPro"/>
</dbReference>
<gene>
    <name evidence="2" type="ORF">FDG2_3008</name>
</gene>
<protein>
    <recommendedName>
        <fullName evidence="1">TIR domain-containing protein</fullName>
    </recommendedName>
</protein>
<dbReference type="SUPFAM" id="SSF52200">
    <property type="entry name" value="Toll/Interleukin receptor TIR domain"/>
    <property type="match status" value="1"/>
</dbReference>
<name>A0A1C3NYT3_9ACTN</name>